<dbReference type="AlphaFoldDB" id="A0A3S5BMT7"/>
<sequence>MDLGVGSPRKTKIRCPGRGSILSSQKTEKVVSSKRIQQSYSASYQRENAAEDRPAVSSKRLSTLDLTDGNNRCVRGVQTHGSGGRCFRARRVSWGTKSAKQIG</sequence>
<feature type="compositionally biased region" description="Polar residues" evidence="1">
    <location>
        <begin position="34"/>
        <end position="46"/>
    </location>
</feature>
<evidence type="ECO:0000313" key="2">
    <source>
        <dbReference type="EMBL" id="VEL30931.1"/>
    </source>
</evidence>
<gene>
    <name evidence="2" type="ORF">PXEA_LOCUS24371</name>
</gene>
<evidence type="ECO:0000256" key="1">
    <source>
        <dbReference type="SAM" id="MobiDB-lite"/>
    </source>
</evidence>
<evidence type="ECO:0000313" key="3">
    <source>
        <dbReference type="Proteomes" id="UP000784294"/>
    </source>
</evidence>
<proteinExistence type="predicted"/>
<organism evidence="2 3">
    <name type="scientific">Protopolystoma xenopodis</name>
    <dbReference type="NCBI Taxonomy" id="117903"/>
    <lineage>
        <taxon>Eukaryota</taxon>
        <taxon>Metazoa</taxon>
        <taxon>Spiralia</taxon>
        <taxon>Lophotrochozoa</taxon>
        <taxon>Platyhelminthes</taxon>
        <taxon>Monogenea</taxon>
        <taxon>Polyopisthocotylea</taxon>
        <taxon>Polystomatidea</taxon>
        <taxon>Polystomatidae</taxon>
        <taxon>Protopolystoma</taxon>
    </lineage>
</organism>
<keyword evidence="3" id="KW-1185">Reference proteome</keyword>
<dbReference type="EMBL" id="CAAALY010116931">
    <property type="protein sequence ID" value="VEL30931.1"/>
    <property type="molecule type" value="Genomic_DNA"/>
</dbReference>
<reference evidence="2" key="1">
    <citation type="submission" date="2018-11" db="EMBL/GenBank/DDBJ databases">
        <authorList>
            <consortium name="Pathogen Informatics"/>
        </authorList>
    </citation>
    <scope>NUCLEOTIDE SEQUENCE</scope>
</reference>
<name>A0A3S5BMT7_9PLAT</name>
<dbReference type="Proteomes" id="UP000784294">
    <property type="component" value="Unassembled WGS sequence"/>
</dbReference>
<protein>
    <submittedName>
        <fullName evidence="2">Uncharacterized protein</fullName>
    </submittedName>
</protein>
<comment type="caution">
    <text evidence="2">The sequence shown here is derived from an EMBL/GenBank/DDBJ whole genome shotgun (WGS) entry which is preliminary data.</text>
</comment>
<feature type="region of interest" description="Disordered" evidence="1">
    <location>
        <begin position="1"/>
        <end position="63"/>
    </location>
</feature>
<accession>A0A3S5BMT7</accession>